<name>A0A495J9Y2_9ACTN</name>
<dbReference type="RefSeq" id="WP_121153481.1">
    <property type="nucleotide sequence ID" value="NZ_RBKT01000001.1"/>
</dbReference>
<dbReference type="AlphaFoldDB" id="A0A495J9Y2"/>
<accession>A0A495J9Y2</accession>
<keyword evidence="2" id="KW-1185">Reference proteome</keyword>
<gene>
    <name evidence="1" type="ORF">BDK92_0045</name>
</gene>
<reference evidence="1 2" key="1">
    <citation type="submission" date="2018-10" db="EMBL/GenBank/DDBJ databases">
        <title>Sequencing the genomes of 1000 actinobacteria strains.</title>
        <authorList>
            <person name="Klenk H.-P."/>
        </authorList>
    </citation>
    <scope>NUCLEOTIDE SEQUENCE [LARGE SCALE GENOMIC DNA]</scope>
    <source>
        <strain evidence="1 2">DSM 45175</strain>
    </source>
</reference>
<organism evidence="1 2">
    <name type="scientific">Micromonospora pisi</name>
    <dbReference type="NCBI Taxonomy" id="589240"/>
    <lineage>
        <taxon>Bacteria</taxon>
        <taxon>Bacillati</taxon>
        <taxon>Actinomycetota</taxon>
        <taxon>Actinomycetes</taxon>
        <taxon>Micromonosporales</taxon>
        <taxon>Micromonosporaceae</taxon>
        <taxon>Micromonospora</taxon>
    </lineage>
</organism>
<dbReference type="OrthoDB" id="3466682at2"/>
<evidence type="ECO:0008006" key="3">
    <source>
        <dbReference type="Google" id="ProtNLM"/>
    </source>
</evidence>
<comment type="caution">
    <text evidence="1">The sequence shown here is derived from an EMBL/GenBank/DDBJ whole genome shotgun (WGS) entry which is preliminary data.</text>
</comment>
<dbReference type="Proteomes" id="UP000277671">
    <property type="component" value="Unassembled WGS sequence"/>
</dbReference>
<proteinExistence type="predicted"/>
<sequence length="218" mass="24330">MATTMSWEDKKRFVRRLAGGGRGFADRYGFRVTNNPASLFQLLYLSILLRRPGDPRRAAQTAQALRDQGWESAARMSRSAQETRAATLRSCGRRDADELAGRLGDLAALVTERYRGDLRRLRGVAKYDAVRERAALKRLPAVDDEVVDLFFREVQALWREVPPSADRRALTAARRLGLGRSADDLAALAGSRESEKLAWLVGALAIVDLDDRYQQIAA</sequence>
<evidence type="ECO:0000313" key="2">
    <source>
        <dbReference type="Proteomes" id="UP000277671"/>
    </source>
</evidence>
<protein>
    <recommendedName>
        <fullName evidence="3">Endonuclease III</fullName>
    </recommendedName>
</protein>
<dbReference type="EMBL" id="RBKT01000001">
    <property type="protein sequence ID" value="RKR85836.1"/>
    <property type="molecule type" value="Genomic_DNA"/>
</dbReference>
<evidence type="ECO:0000313" key="1">
    <source>
        <dbReference type="EMBL" id="RKR85836.1"/>
    </source>
</evidence>